<dbReference type="SUPFAM" id="SSF50965">
    <property type="entry name" value="Galactose oxidase, central domain"/>
    <property type="match status" value="1"/>
</dbReference>
<dbReference type="PANTHER" id="PTHR46003">
    <property type="entry name" value="HOST CELL FACTOR"/>
    <property type="match status" value="1"/>
</dbReference>
<evidence type="ECO:0000313" key="5">
    <source>
        <dbReference type="Proteomes" id="UP000271889"/>
    </source>
</evidence>
<proteinExistence type="predicted"/>
<dbReference type="GO" id="GO:0035097">
    <property type="term" value="C:histone methyltransferase complex"/>
    <property type="evidence" value="ECO:0007669"/>
    <property type="project" value="TreeGrafter"/>
</dbReference>
<name>A0A3P6Q5S3_CYLGO</name>
<keyword evidence="5" id="KW-1185">Reference proteome</keyword>
<evidence type="ECO:0000256" key="2">
    <source>
        <dbReference type="SAM" id="MobiDB-lite"/>
    </source>
</evidence>
<dbReference type="OrthoDB" id="10001928at2759"/>
<dbReference type="Pfam" id="PF13854">
    <property type="entry name" value="Kelch_HCF"/>
    <property type="match status" value="1"/>
</dbReference>
<feature type="region of interest" description="Disordered" evidence="2">
    <location>
        <begin position="355"/>
        <end position="453"/>
    </location>
</feature>
<sequence>MYLTYSVAELQASRWEWRKLRPRPPRSGGAGPCPRLGHSFSLASNQICYLFGGLANQSPDPKQNNPVYLDDLFTLDIRGPVGSLQWELPVTYGPHPPPRESHSAVVLESTSGRQLIIYGGMNGCRLNDLWILHLDTMTWDNPVTGGVTPLPRSLHTANLIGHRMYIYGGWVPMVEDGNDAEVCCKDMWYLETAVPGTPSRVQLVRASVAGLEVSWGSLPTAEAYLLQLHKYDASIATHKIIDEEASRQLGSLGKPPSSPAQKMLMQRGPAAGSIMKVVRGTGPGQQILRVVRPVSSVPGGAALPAVVKPGPGAKAIFLSKGGAQQKVMYVPSGVPVAPAGVMLSRTGVPIPAGVDQQGALPLAPHQQPSISTQGTTYTAPSNSRQNDEVRRATLPQNLFDELPTDEQSPPSPPKQRGAESENSQTSTSGTSTQSDTPHLAEHPERPESQVRVF</sequence>
<evidence type="ECO:0000256" key="1">
    <source>
        <dbReference type="ARBA" id="ARBA00022737"/>
    </source>
</evidence>
<keyword evidence="1" id="KW-0677">Repeat</keyword>
<gene>
    <name evidence="4" type="ORF">CGOC_LOCUS450</name>
</gene>
<feature type="compositionally biased region" description="Polar residues" evidence="2">
    <location>
        <begin position="366"/>
        <end position="384"/>
    </location>
</feature>
<accession>A0A3P6Q5S3</accession>
<dbReference type="InterPro" id="IPR043536">
    <property type="entry name" value="HCF1/2"/>
</dbReference>
<dbReference type="AlphaFoldDB" id="A0A3P6Q5S3"/>
<dbReference type="Gene3D" id="6.10.250.2590">
    <property type="match status" value="1"/>
</dbReference>
<protein>
    <recommendedName>
        <fullName evidence="3">Host cell factor Kelch-repeats domain-containing protein</fullName>
    </recommendedName>
</protein>
<feature type="compositionally biased region" description="Low complexity" evidence="2">
    <location>
        <begin position="423"/>
        <end position="436"/>
    </location>
</feature>
<dbReference type="InterPro" id="IPR011043">
    <property type="entry name" value="Gal_Oxase/kelch_b-propeller"/>
</dbReference>
<dbReference type="Proteomes" id="UP000271889">
    <property type="component" value="Unassembled WGS sequence"/>
</dbReference>
<evidence type="ECO:0000313" key="4">
    <source>
        <dbReference type="EMBL" id="VDK45092.1"/>
    </source>
</evidence>
<organism evidence="4 5">
    <name type="scientific">Cylicostephanus goldi</name>
    <name type="common">Nematode worm</name>
    <dbReference type="NCBI Taxonomy" id="71465"/>
    <lineage>
        <taxon>Eukaryota</taxon>
        <taxon>Metazoa</taxon>
        <taxon>Ecdysozoa</taxon>
        <taxon>Nematoda</taxon>
        <taxon>Chromadorea</taxon>
        <taxon>Rhabditida</taxon>
        <taxon>Rhabditina</taxon>
        <taxon>Rhabditomorpha</taxon>
        <taxon>Strongyloidea</taxon>
        <taxon>Strongylidae</taxon>
        <taxon>Cylicostephanus</taxon>
    </lineage>
</organism>
<reference evidence="4 5" key="1">
    <citation type="submission" date="2018-11" db="EMBL/GenBank/DDBJ databases">
        <authorList>
            <consortium name="Pathogen Informatics"/>
        </authorList>
    </citation>
    <scope>NUCLEOTIDE SEQUENCE [LARGE SCALE GENOMIC DNA]</scope>
</reference>
<dbReference type="PANTHER" id="PTHR46003:SF1">
    <property type="entry name" value="HOST CELL FACTOR"/>
    <property type="match status" value="1"/>
</dbReference>
<feature type="compositionally biased region" description="Basic and acidic residues" evidence="2">
    <location>
        <begin position="438"/>
        <end position="453"/>
    </location>
</feature>
<dbReference type="Gene3D" id="2.130.10.80">
    <property type="entry name" value="Galactose oxidase/kelch, beta-propeller"/>
    <property type="match status" value="1"/>
</dbReference>
<evidence type="ECO:0000259" key="3">
    <source>
        <dbReference type="Pfam" id="PF13854"/>
    </source>
</evidence>
<dbReference type="GO" id="GO:0006338">
    <property type="term" value="P:chromatin remodeling"/>
    <property type="evidence" value="ECO:0007669"/>
    <property type="project" value="TreeGrafter"/>
</dbReference>
<dbReference type="InterPro" id="IPR037293">
    <property type="entry name" value="Gal_Oxidase_central_sf"/>
</dbReference>
<dbReference type="InterPro" id="IPR059124">
    <property type="entry name" value="Kelch_HCF"/>
</dbReference>
<feature type="domain" description="Host cell factor Kelch-repeats" evidence="3">
    <location>
        <begin position="6"/>
        <end position="177"/>
    </location>
</feature>
<dbReference type="EMBL" id="UYRV01000629">
    <property type="protein sequence ID" value="VDK45092.1"/>
    <property type="molecule type" value="Genomic_DNA"/>
</dbReference>
<dbReference type="GO" id="GO:0003713">
    <property type="term" value="F:transcription coactivator activity"/>
    <property type="evidence" value="ECO:0007669"/>
    <property type="project" value="TreeGrafter"/>
</dbReference>